<dbReference type="PANTHER" id="PTHR36570">
    <property type="entry name" value="DISULFIDE BOND FORMATION PROTEIN B"/>
    <property type="match status" value="1"/>
</dbReference>
<evidence type="ECO:0000256" key="4">
    <source>
        <dbReference type="ARBA" id="ARBA00022475"/>
    </source>
</evidence>
<comment type="caution">
    <text evidence="14">Lacks conserved residue(s) required for the propagation of feature annotation.</text>
</comment>
<keyword evidence="13 14" id="KW-0676">Redox-active center</keyword>
<evidence type="ECO:0000256" key="15">
    <source>
        <dbReference type="SAM" id="Phobius"/>
    </source>
</evidence>
<evidence type="ECO:0000256" key="13">
    <source>
        <dbReference type="ARBA" id="ARBA00023284"/>
    </source>
</evidence>
<feature type="topological domain" description="Periplasmic" evidence="14">
    <location>
        <begin position="32"/>
        <end position="49"/>
    </location>
</feature>
<keyword evidence="12 14" id="KW-0143">Chaperone</keyword>
<dbReference type="InterPro" id="IPR003752">
    <property type="entry name" value="DiS_bond_form_DsbB/BdbC"/>
</dbReference>
<accession>A0A4U9HX66</accession>
<comment type="subcellular location">
    <subcellularLocation>
        <location evidence="1">Cell inner membrane</location>
        <topology evidence="1">Multi-pass membrane protein</topology>
    </subcellularLocation>
    <subcellularLocation>
        <location evidence="14">Cell membrane</location>
        <topology evidence="14">Multi-pass membrane protein</topology>
    </subcellularLocation>
</comment>
<dbReference type="GO" id="GO:0015035">
    <property type="term" value="F:protein-disulfide reductase activity"/>
    <property type="evidence" value="ECO:0007669"/>
    <property type="project" value="UniProtKB-UniRule"/>
</dbReference>
<feature type="disulfide bond" description="Redox-active" evidence="14">
    <location>
        <begin position="41"/>
        <end position="44"/>
    </location>
</feature>
<evidence type="ECO:0000256" key="3">
    <source>
        <dbReference type="ARBA" id="ARBA00022448"/>
    </source>
</evidence>
<keyword evidence="9 14" id="KW-0560">Oxidoreductase</keyword>
<feature type="disulfide bond" description="Redox-active" evidence="14">
    <location>
        <begin position="104"/>
        <end position="130"/>
    </location>
</feature>
<feature type="topological domain" description="Cytoplasmic" evidence="14">
    <location>
        <begin position="167"/>
        <end position="207"/>
    </location>
</feature>
<dbReference type="AlphaFoldDB" id="A0A4U9HX66"/>
<dbReference type="HAMAP" id="MF_00286">
    <property type="entry name" value="DsbB"/>
    <property type="match status" value="1"/>
</dbReference>
<comment type="similarity">
    <text evidence="2 14">Belongs to the DsbB family.</text>
</comment>
<evidence type="ECO:0000256" key="1">
    <source>
        <dbReference type="ARBA" id="ARBA00004429"/>
    </source>
</evidence>
<dbReference type="Proteomes" id="UP000310719">
    <property type="component" value="Chromosome"/>
</dbReference>
<evidence type="ECO:0000256" key="5">
    <source>
        <dbReference type="ARBA" id="ARBA00022519"/>
    </source>
</evidence>
<dbReference type="GO" id="GO:0006457">
    <property type="term" value="P:protein folding"/>
    <property type="evidence" value="ECO:0007669"/>
    <property type="project" value="InterPro"/>
</dbReference>
<dbReference type="InterPro" id="IPR050183">
    <property type="entry name" value="DsbB"/>
</dbReference>
<evidence type="ECO:0000256" key="8">
    <source>
        <dbReference type="ARBA" id="ARBA00022989"/>
    </source>
</evidence>
<dbReference type="EMBL" id="LR590464">
    <property type="protein sequence ID" value="VTP69332.1"/>
    <property type="molecule type" value="Genomic_DNA"/>
</dbReference>
<keyword evidence="10 14" id="KW-0472">Membrane</keyword>
<dbReference type="Pfam" id="PF02600">
    <property type="entry name" value="DsbB"/>
    <property type="match status" value="1"/>
</dbReference>
<evidence type="ECO:0000256" key="6">
    <source>
        <dbReference type="ARBA" id="ARBA00022692"/>
    </source>
</evidence>
<evidence type="ECO:0000256" key="2">
    <source>
        <dbReference type="ARBA" id="ARBA00008823"/>
    </source>
</evidence>
<evidence type="ECO:0000256" key="14">
    <source>
        <dbReference type="HAMAP-Rule" id="MF_00286"/>
    </source>
</evidence>
<dbReference type="NCBIfam" id="NF002485">
    <property type="entry name" value="PRK01749.1"/>
    <property type="match status" value="1"/>
</dbReference>
<gene>
    <name evidence="14 16" type="primary">dsbB</name>
    <name evidence="16" type="ORF">NCTC13032_04233</name>
</gene>
<dbReference type="PANTHER" id="PTHR36570:SF2">
    <property type="entry name" value="DISULFIDE BOND FORMATION PROTEIN B"/>
    <property type="match status" value="1"/>
</dbReference>
<keyword evidence="3 14" id="KW-0813">Transport</keyword>
<evidence type="ECO:0000313" key="16">
    <source>
        <dbReference type="EMBL" id="VTP69332.1"/>
    </source>
</evidence>
<feature type="topological domain" description="Cytoplasmic" evidence="14">
    <location>
        <begin position="1"/>
        <end position="14"/>
    </location>
</feature>
<evidence type="ECO:0000256" key="9">
    <source>
        <dbReference type="ARBA" id="ARBA00023002"/>
    </source>
</evidence>
<comment type="function">
    <text evidence="14">Required for disulfide bond formation in some periplasmic proteins. Acts by oxidizing the DsbA protein.</text>
</comment>
<dbReference type="InterPro" id="IPR023380">
    <property type="entry name" value="DsbB-like_sf"/>
</dbReference>
<dbReference type="GO" id="GO:0005886">
    <property type="term" value="C:plasma membrane"/>
    <property type="evidence" value="ECO:0007669"/>
    <property type="project" value="UniProtKB-SubCell"/>
</dbReference>
<name>A0A4U9HX66_9ENTR</name>
<dbReference type="GO" id="GO:0009055">
    <property type="term" value="F:electron transfer activity"/>
    <property type="evidence" value="ECO:0007669"/>
    <property type="project" value="UniProtKB-UniRule"/>
</dbReference>
<dbReference type="STRING" id="83655.APT61_08900"/>
<keyword evidence="6 14" id="KW-0812">Transmembrane</keyword>
<dbReference type="Gene3D" id="1.20.1550.10">
    <property type="entry name" value="DsbB-like"/>
    <property type="match status" value="1"/>
</dbReference>
<feature type="topological domain" description="Cytoplasmic" evidence="14">
    <location>
        <begin position="66"/>
        <end position="71"/>
    </location>
</feature>
<proteinExistence type="inferred from homology"/>
<dbReference type="SUPFAM" id="SSF158442">
    <property type="entry name" value="DsbB-like"/>
    <property type="match status" value="1"/>
</dbReference>
<evidence type="ECO:0000256" key="7">
    <source>
        <dbReference type="ARBA" id="ARBA00022982"/>
    </source>
</evidence>
<reference evidence="16 17" key="1">
    <citation type="submission" date="2019-05" db="EMBL/GenBank/DDBJ databases">
        <authorList>
            <consortium name="Pathogen Informatics"/>
        </authorList>
    </citation>
    <scope>NUCLEOTIDE SEQUENCE [LARGE SCALE GENOMIC DNA]</scope>
    <source>
        <strain evidence="16 17">NCTC13032</strain>
    </source>
</reference>
<feature type="transmembrane region" description="Helical" evidence="15">
    <location>
        <begin position="12"/>
        <end position="33"/>
    </location>
</feature>
<keyword evidence="11 14" id="KW-1015">Disulfide bond</keyword>
<evidence type="ECO:0000256" key="11">
    <source>
        <dbReference type="ARBA" id="ARBA00023157"/>
    </source>
</evidence>
<organism evidence="16 17">
    <name type="scientific">Leclercia adecarboxylata</name>
    <dbReference type="NCBI Taxonomy" id="83655"/>
    <lineage>
        <taxon>Bacteria</taxon>
        <taxon>Pseudomonadati</taxon>
        <taxon>Pseudomonadota</taxon>
        <taxon>Gammaproteobacteria</taxon>
        <taxon>Enterobacterales</taxon>
        <taxon>Enterobacteriaceae</taxon>
        <taxon>Leclercia</taxon>
    </lineage>
</organism>
<keyword evidence="8 14" id="KW-1133">Transmembrane helix</keyword>
<keyword evidence="7 14" id="KW-0249">Electron transport</keyword>
<evidence type="ECO:0000256" key="10">
    <source>
        <dbReference type="ARBA" id="ARBA00023136"/>
    </source>
</evidence>
<evidence type="ECO:0000313" key="17">
    <source>
        <dbReference type="Proteomes" id="UP000310719"/>
    </source>
</evidence>
<keyword evidence="4 14" id="KW-1003">Cell membrane</keyword>
<protein>
    <recommendedName>
        <fullName evidence="14">Disulfide bond formation protein B</fullName>
    </recommendedName>
    <alternativeName>
        <fullName evidence="14">Disulfide oxidoreductase</fullName>
    </alternativeName>
</protein>
<dbReference type="InterPro" id="IPR022920">
    <property type="entry name" value="Disulphide_bond_form_DsbB"/>
</dbReference>
<sequence length="207" mass="22856">MLKFLNQCSRGRGAWLLLALTAFALEMVALWFQHVMLLKPCVLCIYERCALFGVMGAGLVGAIAPKSPLRYGAIAIWLYSAGKGLQLAWEHTMIQLHPSPFQTCDFAASFPSWLPLDKWLPQVFVASGDCSVRQWEFSDSRDAAVAGRHFRRFPGCGAAGTDCPAVQTEKTRSFWTLMSDNKKPDSAGFLLCAVGVIQNMVFPVPHL</sequence>
<keyword evidence="5" id="KW-0997">Cell inner membrane</keyword>
<evidence type="ECO:0000256" key="12">
    <source>
        <dbReference type="ARBA" id="ARBA00023186"/>
    </source>
</evidence>